<name>A0A840YJH6_9PROT</name>
<keyword evidence="1" id="KW-0812">Transmembrane</keyword>
<sequence length="48" mass="5027">MFQTSQAAIPILHWLRAAKRAFAVNTLPVLGLLGGALAVLILAGLMTP</sequence>
<accession>A0A840YJH6</accession>
<dbReference type="EMBL" id="JACIJD010000009">
    <property type="protein sequence ID" value="MBB5694323.1"/>
    <property type="molecule type" value="Genomic_DNA"/>
</dbReference>
<gene>
    <name evidence="2" type="ORF">FHS87_002368</name>
</gene>
<evidence type="ECO:0000256" key="1">
    <source>
        <dbReference type="SAM" id="Phobius"/>
    </source>
</evidence>
<keyword evidence="3" id="KW-1185">Reference proteome</keyword>
<evidence type="ECO:0000313" key="3">
    <source>
        <dbReference type="Proteomes" id="UP000580654"/>
    </source>
</evidence>
<comment type="caution">
    <text evidence="2">The sequence shown here is derived from an EMBL/GenBank/DDBJ whole genome shotgun (WGS) entry which is preliminary data.</text>
</comment>
<reference evidence="2 3" key="1">
    <citation type="submission" date="2020-08" db="EMBL/GenBank/DDBJ databases">
        <title>Genomic Encyclopedia of Type Strains, Phase IV (KMG-IV): sequencing the most valuable type-strain genomes for metagenomic binning, comparative biology and taxonomic classification.</title>
        <authorList>
            <person name="Goeker M."/>
        </authorList>
    </citation>
    <scope>NUCLEOTIDE SEQUENCE [LARGE SCALE GENOMIC DNA]</scope>
    <source>
        <strain evidence="2 3">DSM 25622</strain>
    </source>
</reference>
<dbReference type="RefSeq" id="WP_184518209.1">
    <property type="nucleotide sequence ID" value="NZ_JACIJD010000009.1"/>
</dbReference>
<dbReference type="AlphaFoldDB" id="A0A840YJH6"/>
<protein>
    <submittedName>
        <fullName evidence="2">Uncharacterized protein</fullName>
    </submittedName>
</protein>
<organism evidence="2 3">
    <name type="scientific">Muricoccus pecuniae</name>
    <dbReference type="NCBI Taxonomy" id="693023"/>
    <lineage>
        <taxon>Bacteria</taxon>
        <taxon>Pseudomonadati</taxon>
        <taxon>Pseudomonadota</taxon>
        <taxon>Alphaproteobacteria</taxon>
        <taxon>Acetobacterales</taxon>
        <taxon>Roseomonadaceae</taxon>
        <taxon>Muricoccus</taxon>
    </lineage>
</organism>
<proteinExistence type="predicted"/>
<keyword evidence="1" id="KW-0472">Membrane</keyword>
<keyword evidence="1" id="KW-1133">Transmembrane helix</keyword>
<evidence type="ECO:0000313" key="2">
    <source>
        <dbReference type="EMBL" id="MBB5694323.1"/>
    </source>
</evidence>
<feature type="transmembrane region" description="Helical" evidence="1">
    <location>
        <begin position="21"/>
        <end position="46"/>
    </location>
</feature>
<dbReference type="Proteomes" id="UP000580654">
    <property type="component" value="Unassembled WGS sequence"/>
</dbReference>